<evidence type="ECO:0000256" key="2">
    <source>
        <dbReference type="SAM" id="Phobius"/>
    </source>
</evidence>
<comment type="caution">
    <text evidence="4">The sequence shown here is derived from an EMBL/GenBank/DDBJ whole genome shotgun (WGS) entry which is preliminary data.</text>
</comment>
<evidence type="ECO:0000313" key="5">
    <source>
        <dbReference type="Proteomes" id="UP000835052"/>
    </source>
</evidence>
<sequence>MADIPKTFVIMVILGCAAAISSDEDFFGISTQQPEKISYTFGDRAGCNEVCAHLCTTTFVYYEHKNLEMYNCVKMKPPKASVINSLRSNSLYMTLVVLAAMTLGVIVLMSIVFLCSMVCNQRGISNRNVDQRYSKCDAAEGEFREYLHHKTEDAEKRTPKTAEKDLIQEV</sequence>
<evidence type="ECO:0000256" key="1">
    <source>
        <dbReference type="SAM" id="MobiDB-lite"/>
    </source>
</evidence>
<organism evidence="4 5">
    <name type="scientific">Caenorhabditis auriculariae</name>
    <dbReference type="NCBI Taxonomy" id="2777116"/>
    <lineage>
        <taxon>Eukaryota</taxon>
        <taxon>Metazoa</taxon>
        <taxon>Ecdysozoa</taxon>
        <taxon>Nematoda</taxon>
        <taxon>Chromadorea</taxon>
        <taxon>Rhabditida</taxon>
        <taxon>Rhabditina</taxon>
        <taxon>Rhabditomorpha</taxon>
        <taxon>Rhabditoidea</taxon>
        <taxon>Rhabditidae</taxon>
        <taxon>Peloderinae</taxon>
        <taxon>Caenorhabditis</taxon>
    </lineage>
</organism>
<proteinExistence type="predicted"/>
<feature type="transmembrane region" description="Helical" evidence="2">
    <location>
        <begin position="91"/>
        <end position="119"/>
    </location>
</feature>
<feature type="signal peptide" evidence="3">
    <location>
        <begin position="1"/>
        <end position="19"/>
    </location>
</feature>
<dbReference type="Proteomes" id="UP000835052">
    <property type="component" value="Unassembled WGS sequence"/>
</dbReference>
<evidence type="ECO:0000256" key="3">
    <source>
        <dbReference type="SAM" id="SignalP"/>
    </source>
</evidence>
<gene>
    <name evidence="4" type="ORF">CAUJ_LOCUS4981</name>
</gene>
<keyword evidence="2" id="KW-1133">Transmembrane helix</keyword>
<dbReference type="EMBL" id="CAJGYM010000010">
    <property type="protein sequence ID" value="CAD6189062.1"/>
    <property type="molecule type" value="Genomic_DNA"/>
</dbReference>
<keyword evidence="5" id="KW-1185">Reference proteome</keyword>
<keyword evidence="2" id="KW-0472">Membrane</keyword>
<accession>A0A8S1H131</accession>
<protein>
    <submittedName>
        <fullName evidence="4">Uncharacterized protein</fullName>
    </submittedName>
</protein>
<evidence type="ECO:0000313" key="4">
    <source>
        <dbReference type="EMBL" id="CAD6189062.1"/>
    </source>
</evidence>
<reference evidence="4" key="1">
    <citation type="submission" date="2020-10" db="EMBL/GenBank/DDBJ databases">
        <authorList>
            <person name="Kikuchi T."/>
        </authorList>
    </citation>
    <scope>NUCLEOTIDE SEQUENCE</scope>
    <source>
        <strain evidence="4">NKZ352</strain>
    </source>
</reference>
<feature type="chain" id="PRO_5035871139" evidence="3">
    <location>
        <begin position="20"/>
        <end position="170"/>
    </location>
</feature>
<name>A0A8S1H131_9PELO</name>
<dbReference type="AlphaFoldDB" id="A0A8S1H131"/>
<keyword evidence="2" id="KW-0812">Transmembrane</keyword>
<dbReference type="OrthoDB" id="5779998at2759"/>
<feature type="region of interest" description="Disordered" evidence="1">
    <location>
        <begin position="150"/>
        <end position="170"/>
    </location>
</feature>
<keyword evidence="3" id="KW-0732">Signal</keyword>